<feature type="compositionally biased region" description="Low complexity" evidence="1">
    <location>
        <begin position="58"/>
        <end position="69"/>
    </location>
</feature>
<feature type="compositionally biased region" description="Acidic residues" evidence="1">
    <location>
        <begin position="13"/>
        <end position="28"/>
    </location>
</feature>
<proteinExistence type="predicted"/>
<evidence type="ECO:0000313" key="2">
    <source>
        <dbReference type="EMBL" id="CAD9811192.1"/>
    </source>
</evidence>
<protein>
    <submittedName>
        <fullName evidence="2">Uncharacterized protein</fullName>
    </submittedName>
</protein>
<feature type="region of interest" description="Disordered" evidence="1">
    <location>
        <begin position="192"/>
        <end position="244"/>
    </location>
</feature>
<dbReference type="AlphaFoldDB" id="A0A7S2XKA7"/>
<feature type="compositionally biased region" description="Low complexity" evidence="1">
    <location>
        <begin position="200"/>
        <end position="222"/>
    </location>
</feature>
<feature type="region of interest" description="Disordered" evidence="1">
    <location>
        <begin position="1"/>
        <end position="95"/>
    </location>
</feature>
<accession>A0A7S2XKA7</accession>
<name>A0A7S2XKA7_9STRA</name>
<feature type="compositionally biased region" description="Acidic residues" evidence="1">
    <location>
        <begin position="223"/>
        <end position="238"/>
    </location>
</feature>
<evidence type="ECO:0000256" key="1">
    <source>
        <dbReference type="SAM" id="MobiDB-lite"/>
    </source>
</evidence>
<dbReference type="EMBL" id="HBHQ01004544">
    <property type="protein sequence ID" value="CAD9811192.1"/>
    <property type="molecule type" value="Transcribed_RNA"/>
</dbReference>
<reference evidence="2" key="1">
    <citation type="submission" date="2021-01" db="EMBL/GenBank/DDBJ databases">
        <authorList>
            <person name="Corre E."/>
            <person name="Pelletier E."/>
            <person name="Niang G."/>
            <person name="Scheremetjew M."/>
            <person name="Finn R."/>
            <person name="Kale V."/>
            <person name="Holt S."/>
            <person name="Cochrane G."/>
            <person name="Meng A."/>
            <person name="Brown T."/>
            <person name="Cohen L."/>
        </authorList>
    </citation>
    <scope>NUCLEOTIDE SEQUENCE</scope>
    <source>
        <strain evidence="2">CCMP2084</strain>
    </source>
</reference>
<feature type="compositionally biased region" description="Acidic residues" evidence="1">
    <location>
        <begin position="73"/>
        <end position="95"/>
    </location>
</feature>
<organism evidence="2">
    <name type="scientific">Attheya septentrionalis</name>
    <dbReference type="NCBI Taxonomy" id="420275"/>
    <lineage>
        <taxon>Eukaryota</taxon>
        <taxon>Sar</taxon>
        <taxon>Stramenopiles</taxon>
        <taxon>Ochrophyta</taxon>
        <taxon>Bacillariophyta</taxon>
        <taxon>Coscinodiscophyceae</taxon>
        <taxon>Chaetocerotophycidae</taxon>
        <taxon>Chaetocerotales</taxon>
        <taxon>Attheyaceae</taxon>
        <taxon>Attheya</taxon>
    </lineage>
</organism>
<gene>
    <name evidence="2" type="ORF">ASEP1449_LOCUS3016</name>
</gene>
<sequence>MAPADDYIRCLPSDEDSDDEEEEEEADNTNDAAATNAVESDADATNADDAPDTENAENYDAAAAAAAIHADSDDSESDDSDSDSDDSEDSDDDEYLGYYHEYCYRKFMKQQLKDRETNESVPEWLHCVDIRGLGDTHDSFPTIRSQWTHLLTPEELNALSSQGENNPSQLPQWYINPEQTELESLQKEGLLQKRKDDGDSSSSSSSSSGNTATSTRSSSGSSSEEEVGDKDGTEEEAGDKEGAEDECRIGRALPCFEGFFGQNTCIVYYDLHIQLAYAPFLAKCVQSLDNCHEFFLGMFFGGTIPDALGRLKLTDDTKGFFHVRSPLQKIGDSYYERDMSELETKFPFFPLTAFLKAKGSNPSRTWSSQLYHDLMNASSTNSIFSKWAEASRSWAVENIKECMDDFKGTDLDGGQWFQAYLRKAHPDIYNDIDVSDEIALTNKEHVPSLSKWGKKYNVGEIKIPTAQEGFDAILQEANTSNEEQGGSSIGAISPKSEIMAKLIVDNYMYTVVDFCTVLKMGQIISRAAADPKTKRVVLVCYMGSCHTREMEEFLCDSMGFQRKDFFGKLDWDSLEARKVHVPSHMWHVDGLFPKTKA</sequence>
<feature type="compositionally biased region" description="Low complexity" evidence="1">
    <location>
        <begin position="29"/>
        <end position="48"/>
    </location>
</feature>